<name>A0A0G3G4W5_9GAMM</name>
<protein>
    <submittedName>
        <fullName evidence="2">Polysaccharide deacetylase</fullName>
    </submittedName>
</protein>
<dbReference type="PATRIC" id="fig|106634.4.peg.65"/>
<dbReference type="STRING" id="106634.TVD_00325"/>
<dbReference type="GO" id="GO:0005975">
    <property type="term" value="P:carbohydrate metabolic process"/>
    <property type="evidence" value="ECO:0007669"/>
    <property type="project" value="InterPro"/>
</dbReference>
<proteinExistence type="predicted"/>
<dbReference type="NCBIfam" id="TIGR03006">
    <property type="entry name" value="pepcterm_polyde"/>
    <property type="match status" value="1"/>
</dbReference>
<feature type="domain" description="NodB homology" evidence="1">
    <location>
        <begin position="31"/>
        <end position="301"/>
    </location>
</feature>
<accession>A0A0G3G4W5</accession>
<dbReference type="EMBL" id="CP011367">
    <property type="protein sequence ID" value="AKJ93901.1"/>
    <property type="molecule type" value="Genomic_DNA"/>
</dbReference>
<organism evidence="2 3">
    <name type="scientific">Thioalkalivibrio versutus</name>
    <dbReference type="NCBI Taxonomy" id="106634"/>
    <lineage>
        <taxon>Bacteria</taxon>
        <taxon>Pseudomonadati</taxon>
        <taxon>Pseudomonadota</taxon>
        <taxon>Gammaproteobacteria</taxon>
        <taxon>Chromatiales</taxon>
        <taxon>Ectothiorhodospiraceae</taxon>
        <taxon>Thioalkalivibrio</taxon>
    </lineage>
</organism>
<dbReference type="InterPro" id="IPR014344">
    <property type="entry name" value="XrtA_polysacc_deacetyl"/>
</dbReference>
<dbReference type="SUPFAM" id="SSF88713">
    <property type="entry name" value="Glycoside hydrolase/deacetylase"/>
    <property type="match status" value="1"/>
</dbReference>
<dbReference type="Gene3D" id="3.20.20.370">
    <property type="entry name" value="Glycoside hydrolase/deacetylase"/>
    <property type="match status" value="1"/>
</dbReference>
<dbReference type="InterPro" id="IPR022560">
    <property type="entry name" value="DUF3473"/>
</dbReference>
<dbReference type="PANTHER" id="PTHR47561:SF1">
    <property type="entry name" value="POLYSACCHARIDE DEACETYLASE FAMILY PROTEIN (AFU_ORTHOLOGUE AFUA_6G05030)"/>
    <property type="match status" value="1"/>
</dbReference>
<dbReference type="Proteomes" id="UP000064201">
    <property type="component" value="Chromosome"/>
</dbReference>
<dbReference type="InterPro" id="IPR011330">
    <property type="entry name" value="Glyco_hydro/deAcase_b/a-brl"/>
</dbReference>
<evidence type="ECO:0000259" key="1">
    <source>
        <dbReference type="PROSITE" id="PS51677"/>
    </source>
</evidence>
<dbReference type="PROSITE" id="PS51677">
    <property type="entry name" value="NODB"/>
    <property type="match status" value="1"/>
</dbReference>
<dbReference type="RefSeq" id="WP_047250492.1">
    <property type="nucleotide sequence ID" value="NZ_CP011367.1"/>
</dbReference>
<dbReference type="InterPro" id="IPR045235">
    <property type="entry name" value="PuuE_HpPgdA-like"/>
</dbReference>
<gene>
    <name evidence="2" type="ORF">TVD_00325</name>
</gene>
<dbReference type="OrthoDB" id="9784220at2"/>
<evidence type="ECO:0000313" key="3">
    <source>
        <dbReference type="Proteomes" id="UP000064201"/>
    </source>
</evidence>
<dbReference type="AlphaFoldDB" id="A0A0G3G4W5"/>
<sequence>MQTQSADRPNALTVDVEDYFQVSALAPRIPRDTWDTRECRIERNLDRILQLFDQSGAQATFFTLGWIAERYPHAIRRIVDAGHELASHGYGHERVTDLAPAAFRADIERAQRILEDLSGAPVRGYRAPSFSIGEGNLWALEVLREAGLEYSSSIYPVHHDHYGMPKAPRHPHRPMPAGVLELPPATLRMGGRNLPAAGGGYFRLLPYVMSRGALRRIGALDGMPAVFYFHPWEIDPDQPRVSGLGARSRFRHYVNLHRMESRLKRLLQDFRWDRMDRVFAAELAAPEDHARVTGEDNVRTA</sequence>
<dbReference type="KEGG" id="tvr:TVD_00325"/>
<reference evidence="2 3" key="1">
    <citation type="submission" date="2015-04" db="EMBL/GenBank/DDBJ databases">
        <title>Complete Sequence for the Genome of the Thioalkalivibrio versutus D301.</title>
        <authorList>
            <person name="Mu T."/>
            <person name="Zhou J."/>
            <person name="Xu X."/>
        </authorList>
    </citation>
    <scope>NUCLEOTIDE SEQUENCE [LARGE SCALE GENOMIC DNA]</scope>
    <source>
        <strain evidence="2 3">D301</strain>
    </source>
</reference>
<dbReference type="Pfam" id="PF11959">
    <property type="entry name" value="DUF3473"/>
    <property type="match status" value="1"/>
</dbReference>
<dbReference type="CDD" id="cd10941">
    <property type="entry name" value="CE4_PuuE_HpPgdA_like_2"/>
    <property type="match status" value="1"/>
</dbReference>
<dbReference type="Pfam" id="PF01522">
    <property type="entry name" value="Polysacc_deac_1"/>
    <property type="match status" value="1"/>
</dbReference>
<evidence type="ECO:0000313" key="2">
    <source>
        <dbReference type="EMBL" id="AKJ93901.1"/>
    </source>
</evidence>
<dbReference type="PANTHER" id="PTHR47561">
    <property type="entry name" value="POLYSACCHARIDE DEACETYLASE FAMILY PROTEIN (AFU_ORTHOLOGUE AFUA_6G05030)"/>
    <property type="match status" value="1"/>
</dbReference>
<keyword evidence="3" id="KW-1185">Reference proteome</keyword>
<dbReference type="GO" id="GO:0016810">
    <property type="term" value="F:hydrolase activity, acting on carbon-nitrogen (but not peptide) bonds"/>
    <property type="evidence" value="ECO:0007669"/>
    <property type="project" value="InterPro"/>
</dbReference>
<dbReference type="InterPro" id="IPR002509">
    <property type="entry name" value="NODB_dom"/>
</dbReference>